<keyword evidence="2" id="KW-0032">Aminotransferase</keyword>
<dbReference type="GO" id="GO:0008483">
    <property type="term" value="F:transaminase activity"/>
    <property type="evidence" value="ECO:0007669"/>
    <property type="project" value="UniProtKB-KW"/>
</dbReference>
<evidence type="ECO:0000313" key="2">
    <source>
        <dbReference type="EMBL" id="KAA3485882.1"/>
    </source>
</evidence>
<evidence type="ECO:0000256" key="1">
    <source>
        <dbReference type="SAM" id="Phobius"/>
    </source>
</evidence>
<feature type="transmembrane region" description="Helical" evidence="1">
    <location>
        <begin position="52"/>
        <end position="71"/>
    </location>
</feature>
<keyword evidence="3" id="KW-1185">Reference proteome</keyword>
<accession>A0A5B6WY76</accession>
<organism evidence="2 3">
    <name type="scientific">Gossypium australe</name>
    <dbReference type="NCBI Taxonomy" id="47621"/>
    <lineage>
        <taxon>Eukaryota</taxon>
        <taxon>Viridiplantae</taxon>
        <taxon>Streptophyta</taxon>
        <taxon>Embryophyta</taxon>
        <taxon>Tracheophyta</taxon>
        <taxon>Spermatophyta</taxon>
        <taxon>Magnoliopsida</taxon>
        <taxon>eudicotyledons</taxon>
        <taxon>Gunneridae</taxon>
        <taxon>Pentapetalae</taxon>
        <taxon>rosids</taxon>
        <taxon>malvids</taxon>
        <taxon>Malvales</taxon>
        <taxon>Malvaceae</taxon>
        <taxon>Malvoideae</taxon>
        <taxon>Gossypium</taxon>
    </lineage>
</organism>
<dbReference type="OrthoDB" id="7403325at2759"/>
<reference evidence="3" key="1">
    <citation type="journal article" date="2019" name="Plant Biotechnol. J.">
        <title>Genome sequencing of the Australian wild diploid species Gossypium australe highlights disease resistance and delayed gland morphogenesis.</title>
        <authorList>
            <person name="Cai Y."/>
            <person name="Cai X."/>
            <person name="Wang Q."/>
            <person name="Wang P."/>
            <person name="Zhang Y."/>
            <person name="Cai C."/>
            <person name="Xu Y."/>
            <person name="Wang K."/>
            <person name="Zhou Z."/>
            <person name="Wang C."/>
            <person name="Geng S."/>
            <person name="Li B."/>
            <person name="Dong Q."/>
            <person name="Hou Y."/>
            <person name="Wang H."/>
            <person name="Ai P."/>
            <person name="Liu Z."/>
            <person name="Yi F."/>
            <person name="Sun M."/>
            <person name="An G."/>
            <person name="Cheng J."/>
            <person name="Zhang Y."/>
            <person name="Shi Q."/>
            <person name="Xie Y."/>
            <person name="Shi X."/>
            <person name="Chang Y."/>
            <person name="Huang F."/>
            <person name="Chen Y."/>
            <person name="Hong S."/>
            <person name="Mi L."/>
            <person name="Sun Q."/>
            <person name="Zhang L."/>
            <person name="Zhou B."/>
            <person name="Peng R."/>
            <person name="Zhang X."/>
            <person name="Liu F."/>
        </authorList>
    </citation>
    <scope>NUCLEOTIDE SEQUENCE [LARGE SCALE GENOMIC DNA]</scope>
    <source>
        <strain evidence="3">cv. PA1801</strain>
    </source>
</reference>
<dbReference type="AlphaFoldDB" id="A0A5B6WY76"/>
<evidence type="ECO:0000313" key="3">
    <source>
        <dbReference type="Proteomes" id="UP000325315"/>
    </source>
</evidence>
<keyword evidence="2" id="KW-0808">Transferase</keyword>
<sequence length="74" mass="8053">MEPHLFSARASLFLQHFPHSCTDSGGRRKHGITIEGVEAHDAEGVATWLDGAAGGTRLLLGFLLLFCFRLFGLV</sequence>
<comment type="caution">
    <text evidence="2">The sequence shown here is derived from an EMBL/GenBank/DDBJ whole genome shotgun (WGS) entry which is preliminary data.</text>
</comment>
<gene>
    <name evidence="2" type="primary">sgaA</name>
    <name evidence="2" type="ORF">EPI10_029855</name>
</gene>
<proteinExistence type="predicted"/>
<dbReference type="Proteomes" id="UP000325315">
    <property type="component" value="Unassembled WGS sequence"/>
</dbReference>
<keyword evidence="1" id="KW-0472">Membrane</keyword>
<dbReference type="EMBL" id="SMMG02000001">
    <property type="protein sequence ID" value="KAA3485882.1"/>
    <property type="molecule type" value="Genomic_DNA"/>
</dbReference>
<protein>
    <submittedName>
        <fullName evidence="2">Serine--glyoxylate aminotransferase</fullName>
    </submittedName>
</protein>
<name>A0A5B6WY76_9ROSI</name>
<keyword evidence="1" id="KW-0812">Transmembrane</keyword>
<keyword evidence="1" id="KW-1133">Transmembrane helix</keyword>